<proteinExistence type="predicted"/>
<dbReference type="OrthoDB" id="7695528at2759"/>
<accession>A0A0L0DAB7</accession>
<dbReference type="RefSeq" id="XP_013758195.1">
    <property type="nucleotide sequence ID" value="XM_013902741.1"/>
</dbReference>
<dbReference type="GeneID" id="25564625"/>
<dbReference type="Proteomes" id="UP000054408">
    <property type="component" value="Unassembled WGS sequence"/>
</dbReference>
<dbReference type="SUPFAM" id="SSF55486">
    <property type="entry name" value="Metalloproteases ('zincins'), catalytic domain"/>
    <property type="match status" value="1"/>
</dbReference>
<name>A0A0L0DAB7_THETB</name>
<dbReference type="AlphaFoldDB" id="A0A0L0DAB7"/>
<dbReference type="EMBL" id="GL349453">
    <property type="protein sequence ID" value="KNC49175.1"/>
    <property type="molecule type" value="Genomic_DNA"/>
</dbReference>
<organism evidence="2 3">
    <name type="scientific">Thecamonas trahens ATCC 50062</name>
    <dbReference type="NCBI Taxonomy" id="461836"/>
    <lineage>
        <taxon>Eukaryota</taxon>
        <taxon>Apusozoa</taxon>
        <taxon>Apusomonadida</taxon>
        <taxon>Apusomonadidae</taxon>
        <taxon>Thecamonas</taxon>
    </lineage>
</organism>
<protein>
    <submittedName>
        <fullName evidence="2">Peptidase domain-containing protein</fullName>
    </submittedName>
</protein>
<evidence type="ECO:0000313" key="3">
    <source>
        <dbReference type="Proteomes" id="UP000054408"/>
    </source>
</evidence>
<feature type="region of interest" description="Disordered" evidence="1">
    <location>
        <begin position="1"/>
        <end position="20"/>
    </location>
</feature>
<evidence type="ECO:0000256" key="1">
    <source>
        <dbReference type="SAM" id="MobiDB-lite"/>
    </source>
</evidence>
<feature type="compositionally biased region" description="Basic and acidic residues" evidence="1">
    <location>
        <begin position="1"/>
        <end position="10"/>
    </location>
</feature>
<reference evidence="2 3" key="1">
    <citation type="submission" date="2010-05" db="EMBL/GenBank/DDBJ databases">
        <title>The Genome Sequence of Thecamonas trahens ATCC 50062.</title>
        <authorList>
            <consortium name="The Broad Institute Genome Sequencing Platform"/>
            <person name="Russ C."/>
            <person name="Cuomo C."/>
            <person name="Shea T."/>
            <person name="Young S.K."/>
            <person name="Zeng Q."/>
            <person name="Koehrsen M."/>
            <person name="Haas B."/>
            <person name="Borodovsky M."/>
            <person name="Guigo R."/>
            <person name="Alvarado L."/>
            <person name="Berlin A."/>
            <person name="Bochicchio J."/>
            <person name="Borenstein D."/>
            <person name="Chapman S."/>
            <person name="Chen Z."/>
            <person name="Freedman E."/>
            <person name="Gellesch M."/>
            <person name="Goldberg J."/>
            <person name="Griggs A."/>
            <person name="Gujja S."/>
            <person name="Heilman E."/>
            <person name="Heiman D."/>
            <person name="Hepburn T."/>
            <person name="Howarth C."/>
            <person name="Jen D."/>
            <person name="Larson L."/>
            <person name="Mehta T."/>
            <person name="Park D."/>
            <person name="Pearson M."/>
            <person name="Roberts A."/>
            <person name="Saif S."/>
            <person name="Shenoy N."/>
            <person name="Sisk P."/>
            <person name="Stolte C."/>
            <person name="Sykes S."/>
            <person name="Thomson T."/>
            <person name="Walk T."/>
            <person name="White J."/>
            <person name="Yandava C."/>
            <person name="Burger G."/>
            <person name="Gray M.W."/>
            <person name="Holland P.W.H."/>
            <person name="King N."/>
            <person name="Lang F.B.F."/>
            <person name="Roger A.J."/>
            <person name="Ruiz-Trillo I."/>
            <person name="Lander E."/>
            <person name="Nusbaum C."/>
        </authorList>
    </citation>
    <scope>NUCLEOTIDE SEQUENCE [LARGE SCALE GENOMIC DNA]</scope>
    <source>
        <strain evidence="2 3">ATCC 50062</strain>
    </source>
</reference>
<evidence type="ECO:0000313" key="2">
    <source>
        <dbReference type="EMBL" id="KNC49175.1"/>
    </source>
</evidence>
<gene>
    <name evidence="2" type="ORF">AMSG_05154</name>
</gene>
<keyword evidence="3" id="KW-1185">Reference proteome</keyword>
<sequence length="488" mass="49577">MADAASHELGHQLGLSHDGKSSSTYYGGHGDWGPIMGTGYGRLLSQWSKGEYSGATQSQDDLAIIAGHLPLRADDHGGDLASATDVASTAAASANPVVATGIITSATDVDCFKFVPDGGVNITVAPFSPGPNLDVALTVTEDLLGEIETLAPEGAGDVVRKYAANELRAGRAHVACVRGSANGDATTGWTTYGSIGHYTLTLKGVFGTPSPTPTFGVVSGGKVSVTTDTSVGTESVEIPIEVGSETTLSVTGALQLTTGCLTTASATVAVAPAGSISGPCFNLDSSSTLRVSLAASGEGAPLVWSGSVVLDGSLRLILPTGFSLSGNATQTVVTFASRGAGSFSSIEISFPDAVRAVTSDYAVSCGASSCVVGHASQTNPAPGSATPSSSASPSAGGIVGRVVSALVAVGVVAVMFSCSSGVACGPWRARRAPQLPRHTRTRQWLMTLASRAFHPRRLRRHRTKSYSFIVQAALRDAPQTSQRPSIAV</sequence>